<comment type="caution">
    <text evidence="1">The sequence shown here is derived from an EMBL/GenBank/DDBJ whole genome shotgun (WGS) entry which is preliminary data.</text>
</comment>
<sequence length="159" mass="17473">MRFRAALADCAYGDLDDFRAELRRAGLGWVVAVRPRHGVWAYGADAYTPREAAAVLACADPNDPGDWTPMHRRLRDGHTEMWWAAEARLGFWGPDGATRLVVATTDPATLPDKATWYLATNLPGPDNAGNVTVGAPVRWEASPLRHFAPSLGIRRTYTS</sequence>
<keyword evidence="2" id="KW-1185">Reference proteome</keyword>
<protein>
    <submittedName>
        <fullName evidence="1">Uncharacterized protein</fullName>
    </submittedName>
</protein>
<reference evidence="1" key="1">
    <citation type="journal article" date="2014" name="Int. J. Syst. Evol. Microbiol.">
        <title>Complete genome sequence of Corynebacterium casei LMG S-19264T (=DSM 44701T), isolated from a smear-ripened cheese.</title>
        <authorList>
            <consortium name="US DOE Joint Genome Institute (JGI-PGF)"/>
            <person name="Walter F."/>
            <person name="Albersmeier A."/>
            <person name="Kalinowski J."/>
            <person name="Ruckert C."/>
        </authorList>
    </citation>
    <scope>NUCLEOTIDE SEQUENCE</scope>
    <source>
        <strain evidence="1">VKM Ac-2007</strain>
    </source>
</reference>
<dbReference type="EMBL" id="BSEV01000001">
    <property type="protein sequence ID" value="GLK07386.1"/>
    <property type="molecule type" value="Genomic_DNA"/>
</dbReference>
<organism evidence="1 2">
    <name type="scientific">Streptosporangium carneum</name>
    <dbReference type="NCBI Taxonomy" id="47481"/>
    <lineage>
        <taxon>Bacteria</taxon>
        <taxon>Bacillati</taxon>
        <taxon>Actinomycetota</taxon>
        <taxon>Actinomycetes</taxon>
        <taxon>Streptosporangiales</taxon>
        <taxon>Streptosporangiaceae</taxon>
        <taxon>Streptosporangium</taxon>
    </lineage>
</organism>
<name>A0A9W6HX32_9ACTN</name>
<evidence type="ECO:0000313" key="2">
    <source>
        <dbReference type="Proteomes" id="UP001143474"/>
    </source>
</evidence>
<evidence type="ECO:0000313" key="1">
    <source>
        <dbReference type="EMBL" id="GLK07386.1"/>
    </source>
</evidence>
<gene>
    <name evidence="1" type="ORF">GCM10017600_07910</name>
</gene>
<accession>A0A9W6HX32</accession>
<dbReference type="Proteomes" id="UP001143474">
    <property type="component" value="Unassembled WGS sequence"/>
</dbReference>
<proteinExistence type="predicted"/>
<reference evidence="1" key="2">
    <citation type="submission" date="2023-01" db="EMBL/GenBank/DDBJ databases">
        <authorList>
            <person name="Sun Q."/>
            <person name="Evtushenko L."/>
        </authorList>
    </citation>
    <scope>NUCLEOTIDE SEQUENCE</scope>
    <source>
        <strain evidence="1">VKM Ac-2007</strain>
    </source>
</reference>
<dbReference type="AlphaFoldDB" id="A0A9W6HX32"/>